<dbReference type="Proteomes" id="UP000608522">
    <property type="component" value="Unassembled WGS sequence"/>
</dbReference>
<organism evidence="2 3">
    <name type="scientific">Streptomyces spororaveus</name>
    <dbReference type="NCBI Taxonomy" id="284039"/>
    <lineage>
        <taxon>Bacteria</taxon>
        <taxon>Bacillati</taxon>
        <taxon>Actinomycetota</taxon>
        <taxon>Actinomycetes</taxon>
        <taxon>Kitasatosporales</taxon>
        <taxon>Streptomycetaceae</taxon>
        <taxon>Streptomyces</taxon>
    </lineage>
</organism>
<gene>
    <name evidence="2" type="ORF">Sspor_46570</name>
</gene>
<evidence type="ECO:0000313" key="2">
    <source>
        <dbReference type="EMBL" id="GHI79096.1"/>
    </source>
</evidence>
<feature type="compositionally biased region" description="Basic and acidic residues" evidence="1">
    <location>
        <begin position="72"/>
        <end position="85"/>
    </location>
</feature>
<feature type="region of interest" description="Disordered" evidence="1">
    <location>
        <begin position="72"/>
        <end position="140"/>
    </location>
</feature>
<feature type="region of interest" description="Disordered" evidence="1">
    <location>
        <begin position="1"/>
        <end position="23"/>
    </location>
</feature>
<feature type="compositionally biased region" description="Basic and acidic residues" evidence="1">
    <location>
        <begin position="113"/>
        <end position="140"/>
    </location>
</feature>
<evidence type="ECO:0000313" key="3">
    <source>
        <dbReference type="Proteomes" id="UP000608522"/>
    </source>
</evidence>
<comment type="caution">
    <text evidence="2">The sequence shown here is derived from an EMBL/GenBank/DDBJ whole genome shotgun (WGS) entry which is preliminary data.</text>
</comment>
<reference evidence="3" key="1">
    <citation type="submission" date="2023-07" db="EMBL/GenBank/DDBJ databases">
        <title>Whole genome shotgun sequence of Streptomyces spororaveus NBRC 15456.</title>
        <authorList>
            <person name="Komaki H."/>
            <person name="Tamura T."/>
        </authorList>
    </citation>
    <scope>NUCLEOTIDE SEQUENCE [LARGE SCALE GENOMIC DNA]</scope>
    <source>
        <strain evidence="3">NBRC 15456</strain>
    </source>
</reference>
<name>A0ABQ3TFE6_9ACTN</name>
<evidence type="ECO:0000256" key="1">
    <source>
        <dbReference type="SAM" id="MobiDB-lite"/>
    </source>
</evidence>
<protein>
    <submittedName>
        <fullName evidence="2">Uncharacterized protein</fullName>
    </submittedName>
</protein>
<accession>A0ABQ3TFE6</accession>
<proteinExistence type="predicted"/>
<keyword evidence="3" id="KW-1185">Reference proteome</keyword>
<dbReference type="EMBL" id="BNED01000005">
    <property type="protein sequence ID" value="GHI79096.1"/>
    <property type="molecule type" value="Genomic_DNA"/>
</dbReference>
<sequence>MKSGRLYPRLGMRPAAGVRGGGKARAGARVGQCVPQERHDAALQQGVPPGLAGPRDLVGYRLGLVRDHLGRAVADRRHQQPDHGAEQGGRGEPAEEPTRRQHGLGEGGFGLDHLQDVAHEQEDQHGGARQDRREDRDHGADARAAAALAVVLVSRRAGRGQGLVASFLADLHVVAVLGGGRGRQQGAGPLGHGAQLFGVQPFAEGGELGPLARGAQRLVDEPVEFRSVFGQQVRSAGHVHPPMLRRSRYARVDPGAGTNGGEPATDRAMVERPRHAVTGAFRKYPSP</sequence>